<reference evidence="8" key="2">
    <citation type="submission" date="2020-09" db="EMBL/GenBank/DDBJ databases">
        <authorList>
            <person name="Sun Q."/>
            <person name="Sedlacek I."/>
        </authorList>
    </citation>
    <scope>NUCLEOTIDE SEQUENCE</scope>
    <source>
        <strain evidence="8">CCM 7897</strain>
    </source>
</reference>
<comment type="subcellular location">
    <subcellularLocation>
        <location evidence="1">Cytoplasm</location>
    </subcellularLocation>
</comment>
<evidence type="ECO:0000256" key="2">
    <source>
        <dbReference type="ARBA" id="ARBA00011881"/>
    </source>
</evidence>
<evidence type="ECO:0000313" key="9">
    <source>
        <dbReference type="Proteomes" id="UP000606044"/>
    </source>
</evidence>
<accession>A0A917BWG8</accession>
<dbReference type="GO" id="GO:0008270">
    <property type="term" value="F:zinc ion binding"/>
    <property type="evidence" value="ECO:0007669"/>
    <property type="project" value="InterPro"/>
</dbReference>
<dbReference type="EMBL" id="BMCT01000002">
    <property type="protein sequence ID" value="GGF61606.1"/>
    <property type="molecule type" value="Genomic_DNA"/>
</dbReference>
<dbReference type="AlphaFoldDB" id="A0A917BWG8"/>
<name>A0A917BWG8_9HYPH</name>
<gene>
    <name evidence="8" type="ORF">GCM10007301_21620</name>
</gene>
<dbReference type="PANTHER" id="PTHR44154">
    <property type="entry name" value="QUINONE OXIDOREDUCTASE"/>
    <property type="match status" value="1"/>
</dbReference>
<evidence type="ECO:0000259" key="7">
    <source>
        <dbReference type="SMART" id="SM00829"/>
    </source>
</evidence>
<sequence length="337" mass="36076">MRAVVMREHGGLDKLVLEADFPTPTAGPGEVLLRVRGASLNYHDVFTRRGMPGIKIPMPLVIALDVAGEIVALGEGVSGWSKGDRVLVDPINRVEGGLMGETQNGGLAEYCVAKAHQLFKIPDGISFEQAAALPVAYGTAYRMMVARGQVKAGEKVLILGASGGVGICCVQLAKLAGAYVIACAGSKEKGQRLLDIGADEIIYYQEEDFLKVVQERHGKASRRRSQKGGGVDVVVNFTGGETWVKSLRTLRLGGRQLTCGATAGFSPPEDLRYIWTFELEIKGSNGWEPEDVVSLLELVGSGKLKAVVDKTYALEDAAEALRVIEDREVIGKVVVTP</sequence>
<keyword evidence="5" id="KW-0694">RNA-binding</keyword>
<keyword evidence="3" id="KW-0963">Cytoplasm</keyword>
<organism evidence="8 9">
    <name type="scientific">Azorhizobium oxalatiphilum</name>
    <dbReference type="NCBI Taxonomy" id="980631"/>
    <lineage>
        <taxon>Bacteria</taxon>
        <taxon>Pseudomonadati</taxon>
        <taxon>Pseudomonadota</taxon>
        <taxon>Alphaproteobacteria</taxon>
        <taxon>Hyphomicrobiales</taxon>
        <taxon>Xanthobacteraceae</taxon>
        <taxon>Azorhizobium</taxon>
    </lineage>
</organism>
<proteinExistence type="predicted"/>
<dbReference type="Gene3D" id="3.90.180.10">
    <property type="entry name" value="Medium-chain alcohol dehydrogenases, catalytic domain"/>
    <property type="match status" value="1"/>
</dbReference>
<keyword evidence="4" id="KW-0521">NADP</keyword>
<keyword evidence="9" id="KW-1185">Reference proteome</keyword>
<dbReference type="Pfam" id="PF08240">
    <property type="entry name" value="ADH_N"/>
    <property type="match status" value="1"/>
</dbReference>
<dbReference type="SMART" id="SM00829">
    <property type="entry name" value="PKS_ER"/>
    <property type="match status" value="1"/>
</dbReference>
<dbReference type="InterPro" id="IPR020843">
    <property type="entry name" value="ER"/>
</dbReference>
<dbReference type="InterPro" id="IPR013154">
    <property type="entry name" value="ADH-like_N"/>
</dbReference>
<dbReference type="InterPro" id="IPR011032">
    <property type="entry name" value="GroES-like_sf"/>
</dbReference>
<dbReference type="GO" id="GO:0005737">
    <property type="term" value="C:cytoplasm"/>
    <property type="evidence" value="ECO:0007669"/>
    <property type="project" value="UniProtKB-SubCell"/>
</dbReference>
<dbReference type="PROSITE" id="PS01162">
    <property type="entry name" value="QOR_ZETA_CRYSTAL"/>
    <property type="match status" value="1"/>
</dbReference>
<evidence type="ECO:0000256" key="3">
    <source>
        <dbReference type="ARBA" id="ARBA00022490"/>
    </source>
</evidence>
<evidence type="ECO:0000313" key="8">
    <source>
        <dbReference type="EMBL" id="GGF61606.1"/>
    </source>
</evidence>
<evidence type="ECO:0000256" key="1">
    <source>
        <dbReference type="ARBA" id="ARBA00004496"/>
    </source>
</evidence>
<dbReference type="Proteomes" id="UP000606044">
    <property type="component" value="Unassembled WGS sequence"/>
</dbReference>
<comment type="subunit">
    <text evidence="2">Homotetramer.</text>
</comment>
<evidence type="ECO:0000256" key="4">
    <source>
        <dbReference type="ARBA" id="ARBA00022857"/>
    </source>
</evidence>
<dbReference type="Pfam" id="PF00107">
    <property type="entry name" value="ADH_zinc_N"/>
    <property type="match status" value="1"/>
</dbReference>
<evidence type="ECO:0000256" key="5">
    <source>
        <dbReference type="ARBA" id="ARBA00022884"/>
    </source>
</evidence>
<dbReference type="PANTHER" id="PTHR44154:SF1">
    <property type="entry name" value="QUINONE OXIDOREDUCTASE"/>
    <property type="match status" value="1"/>
</dbReference>
<feature type="domain" description="Enoyl reductase (ER)" evidence="7">
    <location>
        <begin position="10"/>
        <end position="335"/>
    </location>
</feature>
<dbReference type="InterPro" id="IPR013149">
    <property type="entry name" value="ADH-like_C"/>
</dbReference>
<dbReference type="GO" id="GO:0016491">
    <property type="term" value="F:oxidoreductase activity"/>
    <property type="evidence" value="ECO:0007669"/>
    <property type="project" value="InterPro"/>
</dbReference>
<evidence type="ECO:0000256" key="6">
    <source>
        <dbReference type="ARBA" id="ARBA00022990"/>
    </source>
</evidence>
<dbReference type="InterPro" id="IPR002364">
    <property type="entry name" value="Quin_OxRdtase/zeta-crystal_CS"/>
</dbReference>
<reference evidence="8" key="1">
    <citation type="journal article" date="2014" name="Int. J. Syst. Evol. Microbiol.">
        <title>Complete genome sequence of Corynebacterium casei LMG S-19264T (=DSM 44701T), isolated from a smear-ripened cheese.</title>
        <authorList>
            <consortium name="US DOE Joint Genome Institute (JGI-PGF)"/>
            <person name="Walter F."/>
            <person name="Albersmeier A."/>
            <person name="Kalinowski J."/>
            <person name="Ruckert C."/>
        </authorList>
    </citation>
    <scope>NUCLEOTIDE SEQUENCE</scope>
    <source>
        <strain evidence="8">CCM 7897</strain>
    </source>
</reference>
<dbReference type="RefSeq" id="WP_188578293.1">
    <property type="nucleotide sequence ID" value="NZ_BMCT01000002.1"/>
</dbReference>
<keyword evidence="6" id="KW-0007">Acetylation</keyword>
<comment type="caution">
    <text evidence="8">The sequence shown here is derived from an EMBL/GenBank/DDBJ whole genome shotgun (WGS) entry which is preliminary data.</text>
</comment>
<protein>
    <submittedName>
        <fullName evidence="8">Zinc-binding dehydrogenase</fullName>
    </submittedName>
</protein>
<dbReference type="InterPro" id="IPR051603">
    <property type="entry name" value="Zinc-ADH_QOR/CCCR"/>
</dbReference>
<dbReference type="SUPFAM" id="SSF50129">
    <property type="entry name" value="GroES-like"/>
    <property type="match status" value="1"/>
</dbReference>
<dbReference type="SUPFAM" id="SSF51735">
    <property type="entry name" value="NAD(P)-binding Rossmann-fold domains"/>
    <property type="match status" value="1"/>
</dbReference>
<dbReference type="InterPro" id="IPR036291">
    <property type="entry name" value="NAD(P)-bd_dom_sf"/>
</dbReference>
<dbReference type="GO" id="GO:0003723">
    <property type="term" value="F:RNA binding"/>
    <property type="evidence" value="ECO:0007669"/>
    <property type="project" value="UniProtKB-KW"/>
</dbReference>